<keyword evidence="1" id="KW-0479">Metal-binding</keyword>
<organism evidence="4 5">
    <name type="scientific">Colletotrichum gloeosporioides</name>
    <name type="common">Anthracnose fungus</name>
    <name type="synonym">Glomerella cingulata</name>
    <dbReference type="NCBI Taxonomy" id="474922"/>
    <lineage>
        <taxon>Eukaryota</taxon>
        <taxon>Fungi</taxon>
        <taxon>Dikarya</taxon>
        <taxon>Ascomycota</taxon>
        <taxon>Pezizomycotina</taxon>
        <taxon>Sordariomycetes</taxon>
        <taxon>Hypocreomycetidae</taxon>
        <taxon>Glomerellales</taxon>
        <taxon>Glomerellaceae</taxon>
        <taxon>Colletotrichum</taxon>
        <taxon>Colletotrichum gloeosporioides species complex</taxon>
    </lineage>
</organism>
<feature type="compositionally biased region" description="Polar residues" evidence="2">
    <location>
        <begin position="921"/>
        <end position="938"/>
    </location>
</feature>
<dbReference type="GeneID" id="69016420"/>
<feature type="compositionally biased region" description="Polar residues" evidence="2">
    <location>
        <begin position="270"/>
        <end position="299"/>
    </location>
</feature>
<reference evidence="4" key="1">
    <citation type="journal article" date="2020" name="Phytopathology">
        <title>Genome sequence and comparative analysis of Colletotrichum gloeosporioides isolated from Liriodendron leaves.</title>
        <authorList>
            <person name="Fu F.F."/>
            <person name="Hao Z."/>
            <person name="Wang P."/>
            <person name="Lu Y."/>
            <person name="Xue L.J."/>
            <person name="Wei G."/>
            <person name="Tian Y."/>
            <person name="Baishi H."/>
            <person name="Xu H."/>
            <person name="Shi J."/>
            <person name="Cheng T."/>
            <person name="Wang G."/>
            <person name="Yi Y."/>
            <person name="Chen J."/>
        </authorList>
    </citation>
    <scope>NUCLEOTIDE SEQUENCE</scope>
    <source>
        <strain evidence="4">Lc1</strain>
    </source>
</reference>
<feature type="compositionally biased region" description="Acidic residues" evidence="2">
    <location>
        <begin position="163"/>
        <end position="177"/>
    </location>
</feature>
<dbReference type="RefSeq" id="XP_045256480.1">
    <property type="nucleotide sequence ID" value="XM_045409235.1"/>
</dbReference>
<feature type="compositionally biased region" description="Polar residues" evidence="2">
    <location>
        <begin position="152"/>
        <end position="162"/>
    </location>
</feature>
<sequence>MNNYYPYGYSPYPGQPPPQPYAYPTAPPFPAQPYPPPAPNNAFDAQPHFRDTYDQSQHMIPGLGYGQPTQTFGWQQPIQPPPAPEAASPAQAPPQYQLQQHQHQHQHQQQWPSRDEPKLIPAAQYYRPKSVTMEASKARALASTRGAPQPALKQSHNGTNSTEEGELSEGEFDDLYEPADTIMDTSPRRPAVASSSATTAKSRAGNGNAAPTWAQGPDHKRAQSPAALDAAGEQTSPHENSGAISDCNAARDRSGSYSPYLSPREMNPPLNVNNGHRQISQQAQLSNGQAVQSSSSATAPSGLEDARKQARAAILNLWPMNVRYQQYIDEGIDATVVRNLFSELGLDASTPNQASGPGVSAPPATTTSHSPSHTTFKAPGGKASVAAVKPGVQEQAPASTAKSAGEERKDRIARLLAAKNAKAAPSSSTAASAEAKAAQGSGLTDKETVQQQKMDALQKSREARAQKDAVRKNSLQTVQSANTSPAATRPSSAANGTSTIPAAAQSPQSSLPQGQYPLPTAAPATTIPGLFMSAPQAAASNQRKRPVAADFVAISQANKRPFGHQRQDKPFVIDVSDASDDEDIEMEITSPTDESSSFQQANTPLQKTASFRNFPPLTDGRPQVSPVPSNVTTPQSGIIAAQPKAGHLENMDKKIEAMKRKIALAEAKAKLKAAMSGQASGPKSNGQTPDATADSDGSKPAIRRVQSMGASSASDQPNPNAPSSPVVAEAGSSMRLPKPSERRAEAASVRAQKFREVSTSLPLVEGRLKAKKSKLRLLQSQIARLQKEIEEEGAEKEKLTQEMEQLNQDSDESSDPQSLPKSNSVDPVATQTLVGPQSDVQAEVPAADTAVLASSVVTSALSSIEAPKPQPPVAQSIEDSSIAAQADVAATGKAATNPPDVPDATVQAVPAPVEAPVNPVTSTNAVQESRPVSISSDGPSDVVMGESSDSSSQHEEHIQDGDQESSSDAYEPSEAVAPQIDARSPSTSPVRAGSTVSLANSDADPQEPSSRASQIPEQISLGVNESTPEQGVEATRESADEMPSGDVFTPYESPLQYFRAYRYHPKFAETVAGGLRSLTYSNRIDPEQPVCPDQLASQECPRGADCIYQHFEAMKLPDDQILLQLGGTKLDGDERNQFNDGLRKVLQDMRSKNIRDFPSIARGIVEYHKSFNGDPSKILPLGNVSL</sequence>
<feature type="region of interest" description="Disordered" evidence="2">
    <location>
        <begin position="1"/>
        <end position="304"/>
    </location>
</feature>
<feature type="compositionally biased region" description="Polar residues" evidence="2">
    <location>
        <begin position="708"/>
        <end position="723"/>
    </location>
</feature>
<keyword evidence="1" id="KW-0862">Zinc</keyword>
<dbReference type="EMBL" id="WVTB01000117">
    <property type="protein sequence ID" value="KAF3797316.1"/>
    <property type="molecule type" value="Genomic_DNA"/>
</dbReference>
<dbReference type="PROSITE" id="PS50103">
    <property type="entry name" value="ZF_C3H1"/>
    <property type="match status" value="1"/>
</dbReference>
<feature type="compositionally biased region" description="Polar residues" evidence="2">
    <location>
        <begin position="815"/>
        <end position="840"/>
    </location>
</feature>
<feature type="domain" description="C3H1-type" evidence="3">
    <location>
        <begin position="1085"/>
        <end position="1113"/>
    </location>
</feature>
<proteinExistence type="predicted"/>
<dbReference type="InterPro" id="IPR000571">
    <property type="entry name" value="Znf_CCCH"/>
</dbReference>
<feature type="region of interest" description="Disordered" evidence="2">
    <location>
        <begin position="419"/>
        <end position="522"/>
    </location>
</feature>
<feature type="compositionally biased region" description="Low complexity" evidence="2">
    <location>
        <begin position="904"/>
        <end position="920"/>
    </location>
</feature>
<evidence type="ECO:0000313" key="4">
    <source>
        <dbReference type="EMBL" id="KAF3797316.1"/>
    </source>
</evidence>
<name>A0A8H4FCU1_COLGL</name>
<reference evidence="4" key="2">
    <citation type="submission" date="2020-03" db="EMBL/GenBank/DDBJ databases">
        <authorList>
            <person name="Fu F.-F."/>
            <person name="Chen J."/>
        </authorList>
    </citation>
    <scope>NUCLEOTIDE SEQUENCE</scope>
    <source>
        <strain evidence="4">Lc1</strain>
    </source>
</reference>
<evidence type="ECO:0000259" key="3">
    <source>
        <dbReference type="PROSITE" id="PS50103"/>
    </source>
</evidence>
<feature type="compositionally biased region" description="Low complexity" evidence="2">
    <location>
        <begin position="85"/>
        <end position="112"/>
    </location>
</feature>
<dbReference type="GO" id="GO:0008270">
    <property type="term" value="F:zinc ion binding"/>
    <property type="evidence" value="ECO:0007669"/>
    <property type="project" value="UniProtKB-KW"/>
</dbReference>
<gene>
    <name evidence="4" type="ORF">GCG54_00009287</name>
</gene>
<accession>A0A8H4FCU1</accession>
<feature type="compositionally biased region" description="Low complexity" evidence="2">
    <location>
        <begin position="188"/>
        <end position="204"/>
    </location>
</feature>
<feature type="compositionally biased region" description="Polar residues" evidence="2">
    <location>
        <begin position="496"/>
        <end position="513"/>
    </location>
</feature>
<evidence type="ECO:0000256" key="2">
    <source>
        <dbReference type="SAM" id="MobiDB-lite"/>
    </source>
</evidence>
<feature type="compositionally biased region" description="Low complexity" evidence="2">
    <location>
        <begin position="419"/>
        <end position="438"/>
    </location>
</feature>
<dbReference type="AlphaFoldDB" id="A0A8H4FCU1"/>
<protein>
    <recommendedName>
        <fullName evidence="3">C3H1-type domain-containing protein</fullName>
    </recommendedName>
</protein>
<evidence type="ECO:0000256" key="1">
    <source>
        <dbReference type="PROSITE-ProRule" id="PRU00723"/>
    </source>
</evidence>
<evidence type="ECO:0000313" key="5">
    <source>
        <dbReference type="Proteomes" id="UP000613401"/>
    </source>
</evidence>
<feature type="zinc finger region" description="C3H1-type" evidence="1">
    <location>
        <begin position="1085"/>
        <end position="1113"/>
    </location>
</feature>
<feature type="region of interest" description="Disordered" evidence="2">
    <location>
        <begin position="348"/>
        <end position="382"/>
    </location>
</feature>
<feature type="compositionally biased region" description="Polar residues" evidence="2">
    <location>
        <begin position="984"/>
        <end position="1000"/>
    </location>
</feature>
<feature type="compositionally biased region" description="Polar residues" evidence="2">
    <location>
        <begin position="677"/>
        <end position="690"/>
    </location>
</feature>
<feature type="compositionally biased region" description="Low complexity" evidence="2">
    <location>
        <begin position="1"/>
        <end position="12"/>
    </location>
</feature>
<keyword evidence="5" id="KW-1185">Reference proteome</keyword>
<dbReference type="Proteomes" id="UP000613401">
    <property type="component" value="Unassembled WGS sequence"/>
</dbReference>
<feature type="compositionally biased region" description="Polar residues" evidence="2">
    <location>
        <begin position="233"/>
        <end position="243"/>
    </location>
</feature>
<feature type="compositionally biased region" description="Pro residues" evidence="2">
    <location>
        <begin position="13"/>
        <end position="39"/>
    </location>
</feature>
<keyword evidence="1" id="KW-0863">Zinc-finger</keyword>
<feature type="compositionally biased region" description="Basic and acidic residues" evidence="2">
    <location>
        <begin position="456"/>
        <end position="471"/>
    </location>
</feature>
<feature type="compositionally biased region" description="Polar residues" evidence="2">
    <location>
        <begin position="1007"/>
        <end position="1029"/>
    </location>
</feature>
<comment type="caution">
    <text evidence="4">The sequence shown here is derived from an EMBL/GenBank/DDBJ whole genome shotgun (WGS) entry which is preliminary data.</text>
</comment>
<feature type="compositionally biased region" description="Low complexity" evidence="2">
    <location>
        <begin position="361"/>
        <end position="375"/>
    </location>
</feature>
<feature type="region of interest" description="Disordered" evidence="2">
    <location>
        <begin position="861"/>
        <end position="1047"/>
    </location>
</feature>
<feature type="region of interest" description="Disordered" evidence="2">
    <location>
        <begin position="669"/>
        <end position="757"/>
    </location>
</feature>
<feature type="region of interest" description="Disordered" evidence="2">
    <location>
        <begin position="792"/>
        <end position="841"/>
    </location>
</feature>
<feature type="compositionally biased region" description="Low complexity" evidence="2">
    <location>
        <begin position="480"/>
        <end position="495"/>
    </location>
</feature>